<gene>
    <name evidence="2" type="ORF">GCK32_021419</name>
</gene>
<feature type="region of interest" description="Disordered" evidence="1">
    <location>
        <begin position="1"/>
        <end position="44"/>
    </location>
</feature>
<protein>
    <submittedName>
        <fullName evidence="2">Uncharacterized protein</fullName>
    </submittedName>
</protein>
<accession>A0AAN8G479</accession>
<feature type="compositionally biased region" description="Basic residues" evidence="1">
    <location>
        <begin position="24"/>
        <end position="44"/>
    </location>
</feature>
<dbReference type="EMBL" id="WIXE01001264">
    <property type="protein sequence ID" value="KAK5985850.1"/>
    <property type="molecule type" value="Genomic_DNA"/>
</dbReference>
<evidence type="ECO:0000256" key="1">
    <source>
        <dbReference type="SAM" id="MobiDB-lite"/>
    </source>
</evidence>
<keyword evidence="3" id="KW-1185">Reference proteome</keyword>
<name>A0AAN8G479_TRICO</name>
<proteinExistence type="predicted"/>
<dbReference type="AlphaFoldDB" id="A0AAN8G479"/>
<evidence type="ECO:0000313" key="3">
    <source>
        <dbReference type="Proteomes" id="UP001331761"/>
    </source>
</evidence>
<feature type="compositionally biased region" description="Basic and acidic residues" evidence="1">
    <location>
        <begin position="8"/>
        <end position="17"/>
    </location>
</feature>
<evidence type="ECO:0000313" key="2">
    <source>
        <dbReference type="EMBL" id="KAK5985850.1"/>
    </source>
</evidence>
<dbReference type="Proteomes" id="UP001331761">
    <property type="component" value="Unassembled WGS sequence"/>
</dbReference>
<feature type="non-terminal residue" evidence="2">
    <location>
        <position position="1"/>
    </location>
</feature>
<organism evidence="2 3">
    <name type="scientific">Trichostrongylus colubriformis</name>
    <name type="common">Black scour worm</name>
    <dbReference type="NCBI Taxonomy" id="6319"/>
    <lineage>
        <taxon>Eukaryota</taxon>
        <taxon>Metazoa</taxon>
        <taxon>Ecdysozoa</taxon>
        <taxon>Nematoda</taxon>
        <taxon>Chromadorea</taxon>
        <taxon>Rhabditida</taxon>
        <taxon>Rhabditina</taxon>
        <taxon>Rhabditomorpha</taxon>
        <taxon>Strongyloidea</taxon>
        <taxon>Trichostrongylidae</taxon>
        <taxon>Trichostrongylus</taxon>
    </lineage>
</organism>
<sequence length="44" mass="5313">SDFGATHSRSERRESYRDGYASRSSRRRTPSPPRRERHRSRSYD</sequence>
<reference evidence="2 3" key="1">
    <citation type="submission" date="2019-10" db="EMBL/GenBank/DDBJ databases">
        <title>Assembly and Annotation for the nematode Trichostrongylus colubriformis.</title>
        <authorList>
            <person name="Martin J."/>
        </authorList>
    </citation>
    <scope>NUCLEOTIDE SEQUENCE [LARGE SCALE GENOMIC DNA]</scope>
    <source>
        <strain evidence="2">G859</strain>
        <tissue evidence="2">Whole worm</tissue>
    </source>
</reference>
<comment type="caution">
    <text evidence="2">The sequence shown here is derived from an EMBL/GenBank/DDBJ whole genome shotgun (WGS) entry which is preliminary data.</text>
</comment>